<feature type="domain" description="B box-type" evidence="7">
    <location>
        <begin position="96"/>
        <end position="142"/>
    </location>
</feature>
<feature type="compositionally biased region" description="Basic and acidic residues" evidence="5">
    <location>
        <begin position="1015"/>
        <end position="1025"/>
    </location>
</feature>
<dbReference type="Gene3D" id="3.30.40.10">
    <property type="entry name" value="Zinc/RING finger domain, C3HC4 (zinc finger)"/>
    <property type="match status" value="1"/>
</dbReference>
<evidence type="ECO:0000256" key="1">
    <source>
        <dbReference type="ARBA" id="ARBA00022723"/>
    </source>
</evidence>
<accession>A0A9D4F6G9</accession>
<dbReference type="InterPro" id="IPR017907">
    <property type="entry name" value="Znf_RING_CS"/>
</dbReference>
<dbReference type="InterPro" id="IPR001841">
    <property type="entry name" value="Znf_RING"/>
</dbReference>
<organism evidence="9 10">
    <name type="scientific">Dreissena polymorpha</name>
    <name type="common">Zebra mussel</name>
    <name type="synonym">Mytilus polymorpha</name>
    <dbReference type="NCBI Taxonomy" id="45954"/>
    <lineage>
        <taxon>Eukaryota</taxon>
        <taxon>Metazoa</taxon>
        <taxon>Spiralia</taxon>
        <taxon>Lophotrochozoa</taxon>
        <taxon>Mollusca</taxon>
        <taxon>Bivalvia</taxon>
        <taxon>Autobranchia</taxon>
        <taxon>Heteroconchia</taxon>
        <taxon>Euheterodonta</taxon>
        <taxon>Imparidentia</taxon>
        <taxon>Neoheterodontei</taxon>
        <taxon>Myida</taxon>
        <taxon>Dreissenoidea</taxon>
        <taxon>Dreissenidae</taxon>
        <taxon>Dreissena</taxon>
    </lineage>
</organism>
<feature type="domain" description="B box-type" evidence="7">
    <location>
        <begin position="177"/>
        <end position="220"/>
    </location>
</feature>
<reference evidence="9" key="2">
    <citation type="submission" date="2020-11" db="EMBL/GenBank/DDBJ databases">
        <authorList>
            <person name="McCartney M.A."/>
            <person name="Auch B."/>
            <person name="Kono T."/>
            <person name="Mallez S."/>
            <person name="Becker A."/>
            <person name="Gohl D.M."/>
            <person name="Silverstein K.A.T."/>
            <person name="Koren S."/>
            <person name="Bechman K.B."/>
            <person name="Herman A."/>
            <person name="Abrahante J.E."/>
            <person name="Garbe J."/>
        </authorList>
    </citation>
    <scope>NUCLEOTIDE SEQUENCE</scope>
    <source>
        <strain evidence="9">Duluth1</strain>
        <tissue evidence="9">Whole animal</tissue>
    </source>
</reference>
<dbReference type="Pfam" id="PF01661">
    <property type="entry name" value="Macro"/>
    <property type="match status" value="1"/>
</dbReference>
<dbReference type="GO" id="GO:0005654">
    <property type="term" value="C:nucleoplasm"/>
    <property type="evidence" value="ECO:0007669"/>
    <property type="project" value="TreeGrafter"/>
</dbReference>
<dbReference type="Gene3D" id="3.30.160.60">
    <property type="entry name" value="Classic Zinc Finger"/>
    <property type="match status" value="1"/>
</dbReference>
<dbReference type="InterPro" id="IPR018957">
    <property type="entry name" value="Znf_C3HC4_RING-type"/>
</dbReference>
<feature type="domain" description="RING-type" evidence="6">
    <location>
        <begin position="18"/>
        <end position="61"/>
    </location>
</feature>
<keyword evidence="10" id="KW-1185">Reference proteome</keyword>
<reference evidence="9" key="1">
    <citation type="journal article" date="2019" name="bioRxiv">
        <title>The Genome of the Zebra Mussel, Dreissena polymorpha: A Resource for Invasive Species Research.</title>
        <authorList>
            <person name="McCartney M.A."/>
            <person name="Auch B."/>
            <person name="Kono T."/>
            <person name="Mallez S."/>
            <person name="Zhang Y."/>
            <person name="Obille A."/>
            <person name="Becker A."/>
            <person name="Abrahante J.E."/>
            <person name="Garbe J."/>
            <person name="Badalamenti J.P."/>
            <person name="Herman A."/>
            <person name="Mangelson H."/>
            <person name="Liachko I."/>
            <person name="Sullivan S."/>
            <person name="Sone E.D."/>
            <person name="Koren S."/>
            <person name="Silverstein K.A.T."/>
            <person name="Beckman K.B."/>
            <person name="Gohl D.M."/>
        </authorList>
    </citation>
    <scope>NUCLEOTIDE SEQUENCE</scope>
    <source>
        <strain evidence="9">Duluth1</strain>
        <tissue evidence="9">Whole animal</tissue>
    </source>
</reference>
<protein>
    <recommendedName>
        <fullName evidence="11">RING-type E3 ubiquitin transferase</fullName>
    </recommendedName>
</protein>
<gene>
    <name evidence="9" type="ORF">DPMN_168917</name>
</gene>
<dbReference type="PROSITE" id="PS50119">
    <property type="entry name" value="ZF_BBOX"/>
    <property type="match status" value="2"/>
</dbReference>
<evidence type="ECO:0000256" key="4">
    <source>
        <dbReference type="PROSITE-ProRule" id="PRU00024"/>
    </source>
</evidence>
<name>A0A9D4F6G9_DREPO</name>
<evidence type="ECO:0000256" key="5">
    <source>
        <dbReference type="SAM" id="MobiDB-lite"/>
    </source>
</evidence>
<dbReference type="Pfam" id="PF00643">
    <property type="entry name" value="zf-B_box"/>
    <property type="match status" value="1"/>
</dbReference>
<evidence type="ECO:0008006" key="11">
    <source>
        <dbReference type="Google" id="ProtNLM"/>
    </source>
</evidence>
<evidence type="ECO:0000259" key="7">
    <source>
        <dbReference type="PROSITE" id="PS50119"/>
    </source>
</evidence>
<dbReference type="GO" id="GO:0060340">
    <property type="term" value="P:positive regulation of type I interferon-mediated signaling pathway"/>
    <property type="evidence" value="ECO:0007669"/>
    <property type="project" value="TreeGrafter"/>
</dbReference>
<dbReference type="PROSITE" id="PS50089">
    <property type="entry name" value="ZF_RING_2"/>
    <property type="match status" value="1"/>
</dbReference>
<evidence type="ECO:0000259" key="6">
    <source>
        <dbReference type="PROSITE" id="PS50089"/>
    </source>
</evidence>
<evidence type="ECO:0000259" key="8">
    <source>
        <dbReference type="PROSITE" id="PS51154"/>
    </source>
</evidence>
<dbReference type="SMART" id="SM00506">
    <property type="entry name" value="A1pp"/>
    <property type="match status" value="1"/>
</dbReference>
<proteinExistence type="predicted"/>
<dbReference type="SMART" id="SM00336">
    <property type="entry name" value="BBOX"/>
    <property type="match status" value="1"/>
</dbReference>
<feature type="compositionally biased region" description="Acidic residues" evidence="5">
    <location>
        <begin position="768"/>
        <end position="780"/>
    </location>
</feature>
<dbReference type="GO" id="GO:0061630">
    <property type="term" value="F:ubiquitin protein ligase activity"/>
    <property type="evidence" value="ECO:0007669"/>
    <property type="project" value="TreeGrafter"/>
</dbReference>
<feature type="region of interest" description="Disordered" evidence="5">
    <location>
        <begin position="1000"/>
        <end position="1025"/>
    </location>
</feature>
<dbReference type="EMBL" id="JAIWYP010000008">
    <property type="protein sequence ID" value="KAH3790710.1"/>
    <property type="molecule type" value="Genomic_DNA"/>
</dbReference>
<dbReference type="OrthoDB" id="6161466at2759"/>
<keyword evidence="3" id="KW-0862">Zinc</keyword>
<feature type="region of interest" description="Disordered" evidence="5">
    <location>
        <begin position="135"/>
        <end position="166"/>
    </location>
</feature>
<dbReference type="SUPFAM" id="SSF57850">
    <property type="entry name" value="RING/U-box"/>
    <property type="match status" value="1"/>
</dbReference>
<dbReference type="CDD" id="cd19757">
    <property type="entry name" value="Bbox1"/>
    <property type="match status" value="1"/>
</dbReference>
<dbReference type="PROSITE" id="PS00518">
    <property type="entry name" value="ZF_RING_1"/>
    <property type="match status" value="1"/>
</dbReference>
<dbReference type="PANTHER" id="PTHR25462:SF299">
    <property type="entry name" value="E3 UBIQUITIN-PROTEIN LIGASE TRIM56"/>
    <property type="match status" value="1"/>
</dbReference>
<dbReference type="InterPro" id="IPR047153">
    <property type="entry name" value="TRIM45/56/19-like"/>
</dbReference>
<evidence type="ECO:0000313" key="10">
    <source>
        <dbReference type="Proteomes" id="UP000828390"/>
    </source>
</evidence>
<dbReference type="SUPFAM" id="SSF52949">
    <property type="entry name" value="Macro domain-like"/>
    <property type="match status" value="1"/>
</dbReference>
<dbReference type="InterPro" id="IPR000315">
    <property type="entry name" value="Znf_B-box"/>
</dbReference>
<dbReference type="Pfam" id="PF00097">
    <property type="entry name" value="zf-C3HC4"/>
    <property type="match status" value="1"/>
</dbReference>
<dbReference type="InterPro" id="IPR043472">
    <property type="entry name" value="Macro_dom-like"/>
</dbReference>
<sequence>MVPADAGANSKLLLMLECDLCKENYDQADRLPRQLPCQHTYCTCCLSRMLAGSTLCCPTCRRQHTTDGADVTSIPKSRLHCELLEVLIKGMSTNSNAPPMCAFCDEEHVVSFCDSCTKSMCDTCLAAHKKQKDTRKHKVRDVHVDTDSKTSASGSERALPLTNKTASKNGSLDAKVRVYAKCRQPGHETRDVVQFCQGCRTVVCSNCLVEQHHGHSCMNLTKALQSCEDKVNEELERIHDGSEGNSIRHVCDNVAKDRSSIIEFLGKRLQQLYSSYIDVLGEAKDNQLEQLKQYSDTITRELNEIKVQVDSIISRLKAWSHPADGPTRVDLAERIQAGFTLIRELEDLEARLAGVRDRHVSYTQACTTEDFGLIVGALGTVDTYTPEFTESPSTLSPTHLRPELRGEESHIYMDGSMLMNAFQSLTLHCQPESSLASANINTGSGVNSSSVTYKKVTMADTLRATSVRDGKANALPVSDKETNYPSIEQHGHDITYSTRNTDHMISDNNTHDALKGSAKMAAALNTQWAQNTLTKSAPMMNTLGTQDGLSKMTANLTKSLPPAMRQALASVHIINTARARLALRNLECSWCIEGGYVEVSSSSDDGARRCVETLEKSVEQRVVKFRKESRNVVESDKFIAFREMVTRRFYDMAWLSAAADKDEILVCATCTPVLDDVIGMVRRFLADNVVKTVRLTYPDNVVTFAAKRVKSLSKIKTSLSQFAVGIEVRGSSLEVQGVGVGVALACRQVARLMRKIASRLGGGQDRFDSDDEDDSEDETRFDDKEIALSKEEPISLSMHLLSKTTEIVVNAVCFTGDDVIIYVITGDIIALPVEAVVSPADEKLKHTGGLSKALVKAGGPIIQDECTSHVHQHGDLHPGDVFCSGAGSLPFAAIMHAVSCKWSQGPEIARANLTSAVTGALAEASSKGLSSVAVPALGTGAYKVPVQVSAEVTVQSVQAFLIREPHGVVREIFLCDVIPDTAQYFIAALQTAYTEEDILTSGSANTPLPPQRQQHAKDPRTLFMM</sequence>
<dbReference type="GO" id="GO:0045087">
    <property type="term" value="P:innate immune response"/>
    <property type="evidence" value="ECO:0007669"/>
    <property type="project" value="TreeGrafter"/>
</dbReference>
<dbReference type="GO" id="GO:0008270">
    <property type="term" value="F:zinc ion binding"/>
    <property type="evidence" value="ECO:0007669"/>
    <property type="project" value="UniProtKB-KW"/>
</dbReference>
<evidence type="ECO:0000256" key="2">
    <source>
        <dbReference type="ARBA" id="ARBA00022771"/>
    </source>
</evidence>
<keyword evidence="1" id="KW-0479">Metal-binding</keyword>
<feature type="domain" description="Macro" evidence="8">
    <location>
        <begin position="808"/>
        <end position="993"/>
    </location>
</feature>
<comment type="caution">
    <text evidence="9">The sequence shown here is derived from an EMBL/GenBank/DDBJ whole genome shotgun (WGS) entry which is preliminary data.</text>
</comment>
<dbReference type="InterPro" id="IPR002589">
    <property type="entry name" value="Macro_dom"/>
</dbReference>
<dbReference type="PANTHER" id="PTHR25462">
    <property type="entry name" value="BONUS, ISOFORM C-RELATED"/>
    <property type="match status" value="1"/>
</dbReference>
<dbReference type="Proteomes" id="UP000828390">
    <property type="component" value="Unassembled WGS sequence"/>
</dbReference>
<dbReference type="Gene3D" id="3.40.220.10">
    <property type="entry name" value="Leucine Aminopeptidase, subunit E, domain 1"/>
    <property type="match status" value="1"/>
</dbReference>
<evidence type="ECO:0000256" key="3">
    <source>
        <dbReference type="ARBA" id="ARBA00022833"/>
    </source>
</evidence>
<evidence type="ECO:0000313" key="9">
    <source>
        <dbReference type="EMBL" id="KAH3790710.1"/>
    </source>
</evidence>
<dbReference type="SMART" id="SM00184">
    <property type="entry name" value="RING"/>
    <property type="match status" value="2"/>
</dbReference>
<dbReference type="SUPFAM" id="SSF57845">
    <property type="entry name" value="B-box zinc-binding domain"/>
    <property type="match status" value="1"/>
</dbReference>
<feature type="region of interest" description="Disordered" evidence="5">
    <location>
        <begin position="762"/>
        <end position="781"/>
    </location>
</feature>
<dbReference type="PROSITE" id="PS51154">
    <property type="entry name" value="MACRO"/>
    <property type="match status" value="1"/>
</dbReference>
<keyword evidence="2 4" id="KW-0863">Zinc-finger</keyword>
<dbReference type="InterPro" id="IPR013083">
    <property type="entry name" value="Znf_RING/FYVE/PHD"/>
</dbReference>
<dbReference type="AlphaFoldDB" id="A0A9D4F6G9"/>